<evidence type="ECO:0000256" key="3">
    <source>
        <dbReference type="ARBA" id="ARBA00008900"/>
    </source>
</evidence>
<evidence type="ECO:0000313" key="11">
    <source>
        <dbReference type="EMBL" id="RKQ64053.1"/>
    </source>
</evidence>
<organism evidence="11 12">
    <name type="scientific">Thermovibrio guaymasensis</name>
    <dbReference type="NCBI Taxonomy" id="240167"/>
    <lineage>
        <taxon>Bacteria</taxon>
        <taxon>Pseudomonadati</taxon>
        <taxon>Aquificota</taxon>
        <taxon>Aquificia</taxon>
        <taxon>Desulfurobacteriales</taxon>
        <taxon>Desulfurobacteriaceae</taxon>
        <taxon>Thermovibrio</taxon>
    </lineage>
</organism>
<keyword evidence="6" id="KW-0479">Metal-binding</keyword>
<comment type="cofactor">
    <cofactor evidence="1">
        <name>Zn(2+)</name>
        <dbReference type="ChEBI" id="CHEBI:29105"/>
    </cofactor>
</comment>
<accession>A0A420W9P6</accession>
<reference evidence="11 12" key="1">
    <citation type="submission" date="2018-10" db="EMBL/GenBank/DDBJ databases">
        <title>Genomic Encyclopedia of Type Strains, Phase IV (KMG-IV): sequencing the most valuable type-strain genomes for metagenomic binning, comparative biology and taxonomic classification.</title>
        <authorList>
            <person name="Goeker M."/>
        </authorList>
    </citation>
    <scope>NUCLEOTIDE SEQUENCE [LARGE SCALE GENOMIC DNA]</scope>
    <source>
        <strain evidence="11 12">DSM 15521</strain>
    </source>
</reference>
<protein>
    <recommendedName>
        <fullName evidence="5">6-carboxy-5,6,7,8-tetrahydropterin synthase</fullName>
        <ecNumber evidence="4">4.1.2.50</ecNumber>
    </recommendedName>
    <alternativeName>
        <fullName evidence="9">Queuosine biosynthesis protein QueD</fullName>
    </alternativeName>
</protein>
<keyword evidence="12" id="KW-1185">Reference proteome</keyword>
<dbReference type="Pfam" id="PF01242">
    <property type="entry name" value="PTPS"/>
    <property type="match status" value="1"/>
</dbReference>
<evidence type="ECO:0000256" key="6">
    <source>
        <dbReference type="ARBA" id="ARBA00022723"/>
    </source>
</evidence>
<comment type="caution">
    <text evidence="11">The sequence shown here is derived from an EMBL/GenBank/DDBJ whole genome shotgun (WGS) entry which is preliminary data.</text>
</comment>
<comment type="similarity">
    <text evidence="3">Belongs to the PTPS family. QueD subfamily.</text>
</comment>
<evidence type="ECO:0000256" key="2">
    <source>
        <dbReference type="ARBA" id="ARBA00005061"/>
    </source>
</evidence>
<dbReference type="InterPro" id="IPR007115">
    <property type="entry name" value="6-PTP_synth/QueD"/>
</dbReference>
<dbReference type="OrthoDB" id="9804698at2"/>
<evidence type="ECO:0000256" key="4">
    <source>
        <dbReference type="ARBA" id="ARBA00012982"/>
    </source>
</evidence>
<sequence length="212" mass="24475">MFVISKSFEFAAAHSVHSQRLNREWAGSDYPKCRRLPGHGHNYKLTVYLTGELSQSQMVTDFGHLKWLKEFIDDCFDHKLIIGVDDPAFELFFSKLELLDGKEIKFPFETRITIVDENFRLKSFFGRSLTLRKISTCNFVTFGSSPLQSDPILDFYQRLVDGIVLFKGSPTSENLARFFYYFVKENVKPLGVDCYKVSINETPNSCASYSER</sequence>
<name>A0A420W9P6_9BACT</name>
<keyword evidence="8" id="KW-0456">Lyase</keyword>
<dbReference type="Gene3D" id="3.30.479.10">
    <property type="entry name" value="6-pyruvoyl tetrahydropterin synthase/QueD"/>
    <property type="match status" value="1"/>
</dbReference>
<dbReference type="EMBL" id="RBIE01000001">
    <property type="protein sequence ID" value="RKQ64053.1"/>
    <property type="molecule type" value="Genomic_DNA"/>
</dbReference>
<evidence type="ECO:0000256" key="1">
    <source>
        <dbReference type="ARBA" id="ARBA00001947"/>
    </source>
</evidence>
<keyword evidence="7" id="KW-0862">Zinc</keyword>
<evidence type="ECO:0000256" key="10">
    <source>
        <dbReference type="ARBA" id="ARBA00048807"/>
    </source>
</evidence>
<evidence type="ECO:0000256" key="7">
    <source>
        <dbReference type="ARBA" id="ARBA00022833"/>
    </source>
</evidence>
<proteinExistence type="inferred from homology"/>
<dbReference type="GO" id="GO:0070497">
    <property type="term" value="F:6-carboxytetrahydropterin synthase activity"/>
    <property type="evidence" value="ECO:0007669"/>
    <property type="project" value="UniProtKB-EC"/>
</dbReference>
<evidence type="ECO:0000256" key="8">
    <source>
        <dbReference type="ARBA" id="ARBA00023239"/>
    </source>
</evidence>
<dbReference type="GO" id="GO:0046872">
    <property type="term" value="F:metal ion binding"/>
    <property type="evidence" value="ECO:0007669"/>
    <property type="project" value="UniProtKB-KW"/>
</dbReference>
<evidence type="ECO:0000256" key="5">
    <source>
        <dbReference type="ARBA" id="ARBA00018141"/>
    </source>
</evidence>
<dbReference type="EC" id="4.1.2.50" evidence="4"/>
<dbReference type="PANTHER" id="PTHR12589:SF7">
    <property type="entry name" value="6-PYRUVOYL TETRAHYDROBIOPTERIN SYNTHASE"/>
    <property type="match status" value="1"/>
</dbReference>
<dbReference type="PANTHER" id="PTHR12589">
    <property type="entry name" value="PYRUVOYL TETRAHYDROBIOPTERIN SYNTHASE"/>
    <property type="match status" value="1"/>
</dbReference>
<gene>
    <name evidence="11" type="ORF">C7457_0944</name>
</gene>
<comment type="catalytic activity">
    <reaction evidence="10">
        <text>7,8-dihydroneopterin 3'-triphosphate + H2O = 6-carboxy-5,6,7,8-tetrahydropterin + triphosphate + acetaldehyde + 2 H(+)</text>
        <dbReference type="Rhea" id="RHEA:27966"/>
        <dbReference type="ChEBI" id="CHEBI:15343"/>
        <dbReference type="ChEBI" id="CHEBI:15377"/>
        <dbReference type="ChEBI" id="CHEBI:15378"/>
        <dbReference type="ChEBI" id="CHEBI:18036"/>
        <dbReference type="ChEBI" id="CHEBI:58462"/>
        <dbReference type="ChEBI" id="CHEBI:61032"/>
        <dbReference type="EC" id="4.1.2.50"/>
    </reaction>
</comment>
<dbReference type="AlphaFoldDB" id="A0A420W9P6"/>
<evidence type="ECO:0000313" key="12">
    <source>
        <dbReference type="Proteomes" id="UP000280881"/>
    </source>
</evidence>
<dbReference type="UniPathway" id="UPA00391"/>
<comment type="pathway">
    <text evidence="2">Purine metabolism; 7-cyano-7-deazaguanine biosynthesis.</text>
</comment>
<dbReference type="Proteomes" id="UP000280881">
    <property type="component" value="Unassembled WGS sequence"/>
</dbReference>
<dbReference type="RefSeq" id="WP_121170481.1">
    <property type="nucleotide sequence ID" value="NZ_RBIE01000001.1"/>
</dbReference>
<dbReference type="SUPFAM" id="SSF55620">
    <property type="entry name" value="Tetrahydrobiopterin biosynthesis enzymes-like"/>
    <property type="match status" value="1"/>
</dbReference>
<dbReference type="InterPro" id="IPR038418">
    <property type="entry name" value="6-PTP_synth/QueD_sf"/>
</dbReference>
<evidence type="ECO:0000256" key="9">
    <source>
        <dbReference type="ARBA" id="ARBA00031449"/>
    </source>
</evidence>